<accession>A0A238ULZ3</accession>
<dbReference type="FunFam" id="3.90.850.10:FF:000008">
    <property type="entry name" value="FAA hydrolase family protein"/>
    <property type="match status" value="1"/>
</dbReference>
<dbReference type="PANTHER" id="PTHR42796:SF4">
    <property type="entry name" value="FUMARYLACETOACETATE HYDROLASE DOMAIN-CONTAINING PROTEIN 2A"/>
    <property type="match status" value="1"/>
</dbReference>
<sequence>MRLATFRNPSGHDCYGAVTPAGIIDLRRRLGGRYPDLKSLIAKNGLDQVRRHLDDLPDYTESEVTWLPVIPEPDKIICVGLNYEDHRIEAGLESTDHPALFLRSAGSQTGHRGPIVRPRESDTLDYEAEIAVIIGEPGRRIPQAAAWNHVAGYSCYNDGSIREWQRHTRQYTAGKNFSQTGGFGPWMVTSDEIPPGAVLGLSCRLNGEVVQRSGTDQMIFSIPRLIEYISTMLTLVPGDVIVTGTPAGVGSRRTPPVWMKPGDRVEVEVEKVGVLENVIVGD</sequence>
<dbReference type="InterPro" id="IPR036663">
    <property type="entry name" value="Fumarylacetoacetase_C_sf"/>
</dbReference>
<dbReference type="Proteomes" id="UP000198420">
    <property type="component" value="Unassembled WGS sequence"/>
</dbReference>
<protein>
    <submittedName>
        <fullName evidence="4">2-keto-4-pentenoate hydratase/2-oxohepta-3-ene-1,7-dioic acid hydratase (Catechol pathway)</fullName>
    </submittedName>
</protein>
<reference evidence="5" key="1">
    <citation type="submission" date="2017-06" db="EMBL/GenBank/DDBJ databases">
        <authorList>
            <person name="Varghese N."/>
            <person name="Submissions S."/>
        </authorList>
    </citation>
    <scope>NUCLEOTIDE SEQUENCE [LARGE SCALE GENOMIC DNA]</scope>
    <source>
        <strain evidence="5">DSM 44485</strain>
    </source>
</reference>
<dbReference type="Pfam" id="PF01557">
    <property type="entry name" value="FAA_hydrolase"/>
    <property type="match status" value="1"/>
</dbReference>
<dbReference type="InterPro" id="IPR001763">
    <property type="entry name" value="Rhodanese-like_dom"/>
</dbReference>
<keyword evidence="5" id="KW-1185">Reference proteome</keyword>
<evidence type="ECO:0000256" key="2">
    <source>
        <dbReference type="ARBA" id="ARBA00022723"/>
    </source>
</evidence>
<evidence type="ECO:0000313" key="4">
    <source>
        <dbReference type="EMBL" id="SNR23058.1"/>
    </source>
</evidence>
<dbReference type="RefSeq" id="WP_089309543.1">
    <property type="nucleotide sequence ID" value="NZ_FZNP01000001.1"/>
</dbReference>
<name>A0A238ULZ3_9ACTN</name>
<dbReference type="PROSITE" id="PS50206">
    <property type="entry name" value="RHODANESE_3"/>
    <property type="match status" value="1"/>
</dbReference>
<dbReference type="SUPFAM" id="SSF56529">
    <property type="entry name" value="FAH"/>
    <property type="match status" value="1"/>
</dbReference>
<dbReference type="EMBL" id="FZNP01000001">
    <property type="protein sequence ID" value="SNR23058.1"/>
    <property type="molecule type" value="Genomic_DNA"/>
</dbReference>
<dbReference type="AlphaFoldDB" id="A0A238ULZ3"/>
<dbReference type="PANTHER" id="PTHR42796">
    <property type="entry name" value="FUMARYLACETOACETATE HYDROLASE DOMAIN-CONTAINING PROTEIN 2A-RELATED"/>
    <property type="match status" value="1"/>
</dbReference>
<evidence type="ECO:0000256" key="1">
    <source>
        <dbReference type="ARBA" id="ARBA00010211"/>
    </source>
</evidence>
<feature type="domain" description="Rhodanese" evidence="3">
    <location>
        <begin position="124"/>
        <end position="173"/>
    </location>
</feature>
<dbReference type="GO" id="GO:0044281">
    <property type="term" value="P:small molecule metabolic process"/>
    <property type="evidence" value="ECO:0007669"/>
    <property type="project" value="UniProtKB-ARBA"/>
</dbReference>
<dbReference type="OrthoDB" id="9805307at2"/>
<evidence type="ECO:0000259" key="3">
    <source>
        <dbReference type="PROSITE" id="PS50206"/>
    </source>
</evidence>
<dbReference type="InterPro" id="IPR011234">
    <property type="entry name" value="Fumarylacetoacetase-like_C"/>
</dbReference>
<comment type="similarity">
    <text evidence="1">Belongs to the FAH family.</text>
</comment>
<proteinExistence type="inferred from homology"/>
<dbReference type="Gene3D" id="3.90.850.10">
    <property type="entry name" value="Fumarylacetoacetase-like, C-terminal domain"/>
    <property type="match status" value="1"/>
</dbReference>
<dbReference type="InterPro" id="IPR051121">
    <property type="entry name" value="FAH"/>
</dbReference>
<organism evidence="4 5">
    <name type="scientific">Actinomadura mexicana</name>
    <dbReference type="NCBI Taxonomy" id="134959"/>
    <lineage>
        <taxon>Bacteria</taxon>
        <taxon>Bacillati</taxon>
        <taxon>Actinomycetota</taxon>
        <taxon>Actinomycetes</taxon>
        <taxon>Streptosporangiales</taxon>
        <taxon>Thermomonosporaceae</taxon>
        <taxon>Actinomadura</taxon>
    </lineage>
</organism>
<gene>
    <name evidence="4" type="ORF">SAMN06265355_10192</name>
</gene>
<dbReference type="GO" id="GO:0046872">
    <property type="term" value="F:metal ion binding"/>
    <property type="evidence" value="ECO:0007669"/>
    <property type="project" value="UniProtKB-KW"/>
</dbReference>
<dbReference type="GO" id="GO:0003824">
    <property type="term" value="F:catalytic activity"/>
    <property type="evidence" value="ECO:0007669"/>
    <property type="project" value="InterPro"/>
</dbReference>
<evidence type="ECO:0000313" key="5">
    <source>
        <dbReference type="Proteomes" id="UP000198420"/>
    </source>
</evidence>
<keyword evidence="2" id="KW-0479">Metal-binding</keyword>